<dbReference type="GO" id="GO:0030983">
    <property type="term" value="F:mismatched DNA binding"/>
    <property type="evidence" value="ECO:0007669"/>
    <property type="project" value="InterPro"/>
</dbReference>
<dbReference type="Gene3D" id="3.30.1370.100">
    <property type="entry name" value="MutL, C-terminal domain, regulatory subdomain"/>
    <property type="match status" value="1"/>
</dbReference>
<dbReference type="Gene3D" id="3.30.1540.20">
    <property type="entry name" value="MutL, C-terminal domain, dimerisation subdomain"/>
    <property type="match status" value="1"/>
</dbReference>
<accession>W1Q243</accession>
<organism evidence="8 9">
    <name type="scientific">Abiotrophia defectiva ATCC 49176</name>
    <dbReference type="NCBI Taxonomy" id="592010"/>
    <lineage>
        <taxon>Bacteria</taxon>
        <taxon>Bacillati</taxon>
        <taxon>Bacillota</taxon>
        <taxon>Bacilli</taxon>
        <taxon>Lactobacillales</taxon>
        <taxon>Aerococcaceae</taxon>
        <taxon>Abiotrophia</taxon>
    </lineage>
</organism>
<dbReference type="AlphaFoldDB" id="W1Q243"/>
<feature type="region of interest" description="Disordered" evidence="5">
    <location>
        <begin position="350"/>
        <end position="457"/>
    </location>
</feature>
<dbReference type="SUPFAM" id="SSF55874">
    <property type="entry name" value="ATPase domain of HSP90 chaperone/DNA topoisomerase II/histidine kinase"/>
    <property type="match status" value="1"/>
</dbReference>
<proteinExistence type="inferred from homology"/>
<dbReference type="PANTHER" id="PTHR10073">
    <property type="entry name" value="DNA MISMATCH REPAIR PROTEIN MLH, PMS, MUTL"/>
    <property type="match status" value="1"/>
</dbReference>
<dbReference type="EMBL" id="ACIN03000013">
    <property type="protein sequence ID" value="ESK65150.1"/>
    <property type="molecule type" value="Genomic_DNA"/>
</dbReference>
<dbReference type="InterPro" id="IPR038973">
    <property type="entry name" value="MutL/Mlh/Pms-like"/>
</dbReference>
<keyword evidence="2 4" id="KW-0227">DNA damage</keyword>
<feature type="compositionally biased region" description="Polar residues" evidence="5">
    <location>
        <begin position="388"/>
        <end position="404"/>
    </location>
</feature>
<dbReference type="Pfam" id="PF01119">
    <property type="entry name" value="DNA_mis_repair"/>
    <property type="match status" value="1"/>
</dbReference>
<evidence type="ECO:0000256" key="1">
    <source>
        <dbReference type="ARBA" id="ARBA00006082"/>
    </source>
</evidence>
<evidence type="ECO:0000256" key="4">
    <source>
        <dbReference type="HAMAP-Rule" id="MF_00149"/>
    </source>
</evidence>
<keyword evidence="3 4" id="KW-0234">DNA repair</keyword>
<dbReference type="Pfam" id="PF13589">
    <property type="entry name" value="HATPase_c_3"/>
    <property type="match status" value="1"/>
</dbReference>
<evidence type="ECO:0000256" key="2">
    <source>
        <dbReference type="ARBA" id="ARBA00022763"/>
    </source>
</evidence>
<dbReference type="GO" id="GO:0016887">
    <property type="term" value="F:ATP hydrolysis activity"/>
    <property type="evidence" value="ECO:0007669"/>
    <property type="project" value="InterPro"/>
</dbReference>
<dbReference type="InterPro" id="IPR042120">
    <property type="entry name" value="MutL_C_dimsub"/>
</dbReference>
<dbReference type="InterPro" id="IPR013507">
    <property type="entry name" value="DNA_mismatch_S5_2-like"/>
</dbReference>
<evidence type="ECO:0000259" key="6">
    <source>
        <dbReference type="SMART" id="SM00853"/>
    </source>
</evidence>
<dbReference type="PROSITE" id="PS00058">
    <property type="entry name" value="DNA_MISMATCH_REPAIR_1"/>
    <property type="match status" value="1"/>
</dbReference>
<dbReference type="SMART" id="SM00853">
    <property type="entry name" value="MutL_C"/>
    <property type="match status" value="1"/>
</dbReference>
<dbReference type="Gene3D" id="3.30.565.10">
    <property type="entry name" value="Histidine kinase-like ATPase, C-terminal domain"/>
    <property type="match status" value="1"/>
</dbReference>
<dbReference type="STRING" id="592010.GCWU000182_001311"/>
<evidence type="ECO:0000313" key="8">
    <source>
        <dbReference type="EMBL" id="ESK65150.1"/>
    </source>
</evidence>
<dbReference type="InterPro" id="IPR036890">
    <property type="entry name" value="HATPase_C_sf"/>
</dbReference>
<dbReference type="eggNOG" id="COG0323">
    <property type="taxonomic scope" value="Bacteria"/>
</dbReference>
<evidence type="ECO:0000256" key="3">
    <source>
        <dbReference type="ARBA" id="ARBA00023204"/>
    </source>
</evidence>
<feature type="compositionally biased region" description="Polar residues" evidence="5">
    <location>
        <begin position="427"/>
        <end position="454"/>
    </location>
</feature>
<dbReference type="InterPro" id="IPR014721">
    <property type="entry name" value="Ribsml_uS5_D2-typ_fold_subgr"/>
</dbReference>
<dbReference type="GO" id="GO:0005524">
    <property type="term" value="F:ATP binding"/>
    <property type="evidence" value="ECO:0007669"/>
    <property type="project" value="InterPro"/>
</dbReference>
<protein>
    <recommendedName>
        <fullName evidence="4">DNA mismatch repair protein MutL</fullName>
    </recommendedName>
</protein>
<dbReference type="RefSeq" id="WP_023391953.1">
    <property type="nucleotide sequence ID" value="NZ_KI535340.1"/>
</dbReference>
<keyword evidence="9" id="KW-1185">Reference proteome</keyword>
<reference evidence="8" key="1">
    <citation type="submission" date="2013-06" db="EMBL/GenBank/DDBJ databases">
        <authorList>
            <person name="Weinstock G."/>
            <person name="Sodergren E."/>
            <person name="Clifton S."/>
            <person name="Fulton L."/>
            <person name="Fulton B."/>
            <person name="Courtney L."/>
            <person name="Fronick C."/>
            <person name="Harrison M."/>
            <person name="Strong C."/>
            <person name="Farmer C."/>
            <person name="Delahaunty K."/>
            <person name="Markovic C."/>
            <person name="Hall O."/>
            <person name="Minx P."/>
            <person name="Tomlinson C."/>
            <person name="Mitreva M."/>
            <person name="Nelson J."/>
            <person name="Hou S."/>
            <person name="Wollam A."/>
            <person name="Pepin K.H."/>
            <person name="Johnson M."/>
            <person name="Bhonagiri V."/>
            <person name="Nash W.E."/>
            <person name="Warren W."/>
            <person name="Chinwalla A."/>
            <person name="Mardis E.R."/>
            <person name="Wilson R.K."/>
        </authorList>
    </citation>
    <scope>NUCLEOTIDE SEQUENCE [LARGE SCALE GENOMIC DNA]</scope>
    <source>
        <strain evidence="8">ATCC 49176</strain>
    </source>
</reference>
<feature type="domain" description="DNA mismatch repair protein S5" evidence="7">
    <location>
        <begin position="209"/>
        <end position="327"/>
    </location>
</feature>
<evidence type="ECO:0000259" key="7">
    <source>
        <dbReference type="SMART" id="SM01340"/>
    </source>
</evidence>
<dbReference type="InterPro" id="IPR014790">
    <property type="entry name" value="MutL_C"/>
</dbReference>
<dbReference type="GO" id="GO:0006298">
    <property type="term" value="P:mismatch repair"/>
    <property type="evidence" value="ECO:0007669"/>
    <property type="project" value="UniProtKB-UniRule"/>
</dbReference>
<sequence>MGKIQQMPEALANQIAAGEVVERPASVVKELVENAIDAGAQTIRVELREAGIQQVKVIDDGEGMDAEDLAKAFLPHATSKLYDVHDLFQIKSLGFRGEALASIGSVAKVRVESMQAGAEAGHYIEIAGSQVQAQGMTSARKGTTLTVDSLFYNTPARLKHLSSLKTELKHSLNFIQDIAMAYPDIRFHLVNDGQTIFQSFGTGDLRQTIANVYQPAMARQLIALEAENLDFKIKGYISPPQLTRTSKHYIHWMINGRAVRSYALTELLLRAYGRQLMIGRYPLAVIAIELDPRLVDVNVHPTKQTVRLSKESELGQLLTQAVVESLASLNPVPNAQVQELAGSRLFHQPEQVSPQGPAANQVMPLDLDGKGKEPTFDSAYEEDDDLRTSQASQPAQSAPVSQVAESLAPDWQDRQVEQASKFEDDAPSQSQPIQATSEESNKETQAQPSGSQDLRPSFGHLRYVGQIHGTYLIAESPEGFYLIDQHAAQERIRYEAFMKQKMDTKTQQTLLLPYLFHFSPAELAGLDQVLPRLAQLGIVLEAFGPKTYQLASYPTWLEAHEVEQTVRDLTERLVKQPDLSINQIKEAALIMQSCRGAIKANHYLDDSQASYLIQALDGLDDPFHCPHGRPVFVQITDKTLEKLFKRIQDPHQGGHQL</sequence>
<dbReference type="InterPro" id="IPR002099">
    <property type="entry name" value="MutL/Mlh/PMS"/>
</dbReference>
<dbReference type="HAMAP" id="MF_00149">
    <property type="entry name" value="DNA_mis_repair"/>
    <property type="match status" value="1"/>
</dbReference>
<dbReference type="Gene3D" id="3.30.230.10">
    <property type="match status" value="1"/>
</dbReference>
<dbReference type="InterPro" id="IPR014762">
    <property type="entry name" value="DNA_mismatch_repair_CS"/>
</dbReference>
<dbReference type="CDD" id="cd16926">
    <property type="entry name" value="HATPase_MutL-MLH-PMS-like"/>
    <property type="match status" value="1"/>
</dbReference>
<dbReference type="GO" id="GO:0140664">
    <property type="term" value="F:ATP-dependent DNA damage sensor activity"/>
    <property type="evidence" value="ECO:0007669"/>
    <property type="project" value="InterPro"/>
</dbReference>
<dbReference type="InterPro" id="IPR037198">
    <property type="entry name" value="MutL_C_sf"/>
</dbReference>
<dbReference type="SMART" id="SM01340">
    <property type="entry name" value="DNA_mis_repair"/>
    <property type="match status" value="1"/>
</dbReference>
<dbReference type="InterPro" id="IPR042121">
    <property type="entry name" value="MutL_C_regsub"/>
</dbReference>
<dbReference type="CDD" id="cd00782">
    <property type="entry name" value="MutL_Trans"/>
    <property type="match status" value="1"/>
</dbReference>
<comment type="similarity">
    <text evidence="1 4">Belongs to the DNA mismatch repair MutL/HexB family.</text>
</comment>
<dbReference type="PANTHER" id="PTHR10073:SF12">
    <property type="entry name" value="DNA MISMATCH REPAIR PROTEIN MLH1"/>
    <property type="match status" value="1"/>
</dbReference>
<dbReference type="SUPFAM" id="SSF118116">
    <property type="entry name" value="DNA mismatch repair protein MutL"/>
    <property type="match status" value="1"/>
</dbReference>
<dbReference type="InterPro" id="IPR020667">
    <property type="entry name" value="DNA_mismatch_repair_MutL"/>
</dbReference>
<comment type="function">
    <text evidence="4">This protein is involved in the repair of mismatches in DNA. It is required for dam-dependent methyl-directed DNA mismatch repair. May act as a 'molecular matchmaker', a protein that promotes the formation of a stable complex between two or more DNA-binding proteins in an ATP-dependent manner without itself being part of a final effector complex.</text>
</comment>
<dbReference type="Pfam" id="PF08676">
    <property type="entry name" value="MutL_C"/>
    <property type="match status" value="1"/>
</dbReference>
<dbReference type="OrthoDB" id="9763467at2"/>
<dbReference type="InterPro" id="IPR020568">
    <property type="entry name" value="Ribosomal_Su5_D2-typ_SF"/>
</dbReference>
<feature type="compositionally biased region" description="Basic and acidic residues" evidence="5">
    <location>
        <begin position="411"/>
        <end position="424"/>
    </location>
</feature>
<gene>
    <name evidence="4" type="primary">mutL</name>
    <name evidence="8" type="ORF">GCWU000182_001311</name>
</gene>
<evidence type="ECO:0000256" key="5">
    <source>
        <dbReference type="SAM" id="MobiDB-lite"/>
    </source>
</evidence>
<dbReference type="HOGENOM" id="CLU_004131_4_1_9"/>
<dbReference type="NCBIfam" id="TIGR00585">
    <property type="entry name" value="mutl"/>
    <property type="match status" value="1"/>
</dbReference>
<dbReference type="GeneID" id="84817818"/>
<name>W1Q243_ABIDE</name>
<dbReference type="SUPFAM" id="SSF54211">
    <property type="entry name" value="Ribosomal protein S5 domain 2-like"/>
    <property type="match status" value="1"/>
</dbReference>
<evidence type="ECO:0000313" key="9">
    <source>
        <dbReference type="Proteomes" id="UP000019050"/>
    </source>
</evidence>
<dbReference type="Proteomes" id="UP000019050">
    <property type="component" value="Unassembled WGS sequence"/>
</dbReference>
<dbReference type="GO" id="GO:0032300">
    <property type="term" value="C:mismatch repair complex"/>
    <property type="evidence" value="ECO:0007669"/>
    <property type="project" value="InterPro"/>
</dbReference>
<feature type="domain" description="MutL C-terminal dimerisation" evidence="6">
    <location>
        <begin position="463"/>
        <end position="604"/>
    </location>
</feature>
<dbReference type="FunFam" id="3.30.565.10:FF:000003">
    <property type="entry name" value="DNA mismatch repair endonuclease MutL"/>
    <property type="match status" value="1"/>
</dbReference>
<comment type="caution">
    <text evidence="8">The sequence shown here is derived from an EMBL/GenBank/DDBJ whole genome shotgun (WGS) entry which is preliminary data.</text>
</comment>